<proteinExistence type="predicted"/>
<evidence type="ECO:0000313" key="2">
    <source>
        <dbReference type="Proteomes" id="UP001596043"/>
    </source>
</evidence>
<gene>
    <name evidence="1" type="ORF">ACFO3O_20010</name>
</gene>
<protein>
    <submittedName>
        <fullName evidence="1">Uncharacterized protein</fullName>
    </submittedName>
</protein>
<comment type="caution">
    <text evidence="1">The sequence shown here is derived from an EMBL/GenBank/DDBJ whole genome shotgun (WGS) entry which is preliminary data.</text>
</comment>
<accession>A0ABV9I1Y6</accession>
<organism evidence="1 2">
    <name type="scientific">Dokdonia ponticola</name>
    <dbReference type="NCBI Taxonomy" id="2041041"/>
    <lineage>
        <taxon>Bacteria</taxon>
        <taxon>Pseudomonadati</taxon>
        <taxon>Bacteroidota</taxon>
        <taxon>Flavobacteriia</taxon>
        <taxon>Flavobacteriales</taxon>
        <taxon>Flavobacteriaceae</taxon>
        <taxon>Dokdonia</taxon>
    </lineage>
</organism>
<dbReference type="RefSeq" id="WP_379982172.1">
    <property type="nucleotide sequence ID" value="NZ_JBHSFV010000016.1"/>
</dbReference>
<evidence type="ECO:0000313" key="1">
    <source>
        <dbReference type="EMBL" id="MFC4636203.1"/>
    </source>
</evidence>
<dbReference type="EMBL" id="JBHSFV010000016">
    <property type="protein sequence ID" value="MFC4636203.1"/>
    <property type="molecule type" value="Genomic_DNA"/>
</dbReference>
<reference evidence="2" key="1">
    <citation type="journal article" date="2019" name="Int. J. Syst. Evol. Microbiol.">
        <title>The Global Catalogue of Microorganisms (GCM) 10K type strain sequencing project: providing services to taxonomists for standard genome sequencing and annotation.</title>
        <authorList>
            <consortium name="The Broad Institute Genomics Platform"/>
            <consortium name="The Broad Institute Genome Sequencing Center for Infectious Disease"/>
            <person name="Wu L."/>
            <person name="Ma J."/>
        </authorList>
    </citation>
    <scope>NUCLEOTIDE SEQUENCE [LARGE SCALE GENOMIC DNA]</scope>
    <source>
        <strain evidence="2">YJ-61-S</strain>
    </source>
</reference>
<sequence>MNLTDAMNTYNSALWIIKEKNYKIALVDKEESFDWKASKDGNECIASDPLRLLALIIISEEKGEKWNHYEKDFYDEILEEFYGE</sequence>
<dbReference type="Proteomes" id="UP001596043">
    <property type="component" value="Unassembled WGS sequence"/>
</dbReference>
<keyword evidence="2" id="KW-1185">Reference proteome</keyword>
<name>A0ABV9I1Y6_9FLAO</name>